<name>I3VIC3_9BACT</name>
<evidence type="ECO:0000313" key="2">
    <source>
        <dbReference type="EMBL" id="AFK79129.1"/>
    </source>
</evidence>
<dbReference type="PIRSF" id="PIRSF009320">
    <property type="entry name" value="Nuc_binding_HP_1000"/>
    <property type="match status" value="1"/>
</dbReference>
<dbReference type="FunFam" id="3.40.50.300:FF:000285">
    <property type="entry name" value="Sporulation initiation inhibitor Soj"/>
    <property type="match status" value="1"/>
</dbReference>
<dbReference type="InterPro" id="IPR027417">
    <property type="entry name" value="P-loop_NTPase"/>
</dbReference>
<proteinExistence type="predicted"/>
<organism evidence="2">
    <name type="scientific">uncultured bacterium F39-01</name>
    <dbReference type="NCBI Taxonomy" id="1191434"/>
    <lineage>
        <taxon>Bacteria</taxon>
        <taxon>environmental samples</taxon>
    </lineage>
</organism>
<dbReference type="InterPro" id="IPR025669">
    <property type="entry name" value="AAA_dom"/>
</dbReference>
<feature type="domain" description="AAA" evidence="1">
    <location>
        <begin position="5"/>
        <end position="178"/>
    </location>
</feature>
<dbReference type="EMBL" id="JQ970523">
    <property type="protein sequence ID" value="AFK79129.1"/>
    <property type="molecule type" value="Genomic_DNA"/>
</dbReference>
<dbReference type="Gene3D" id="3.40.50.300">
    <property type="entry name" value="P-loop containing nucleotide triphosphate hydrolases"/>
    <property type="match status" value="1"/>
</dbReference>
<reference evidence="2" key="1">
    <citation type="submission" date="2012-04" db="EMBL/GenBank/DDBJ databases">
        <title>Characterization of mineral phosphate solubilization trait from soil metagenome.</title>
        <authorList>
            <person name="Chhabra S."/>
            <person name="Brazil D."/>
            <person name="Morrissey J."/>
            <person name="Burke J."/>
            <person name="O'Gara F."/>
            <person name="Dowling D."/>
        </authorList>
    </citation>
    <scope>NUCLEOTIDE SEQUENCE</scope>
</reference>
<dbReference type="SUPFAM" id="SSF52540">
    <property type="entry name" value="P-loop containing nucleoside triphosphate hydrolases"/>
    <property type="match status" value="1"/>
</dbReference>
<dbReference type="PANTHER" id="PTHR13696:SF52">
    <property type="entry name" value="PARA FAMILY PROTEIN CT_582"/>
    <property type="match status" value="1"/>
</dbReference>
<evidence type="ECO:0000259" key="1">
    <source>
        <dbReference type="Pfam" id="PF13614"/>
    </source>
</evidence>
<protein>
    <recommendedName>
        <fullName evidence="1">AAA domain-containing protein</fullName>
    </recommendedName>
</protein>
<dbReference type="AlphaFoldDB" id="I3VIC3"/>
<dbReference type="InterPro" id="IPR050678">
    <property type="entry name" value="DNA_Partitioning_ATPase"/>
</dbReference>
<sequence length="254" mass="28196">MQRMVIAIANQKGGVGKTTTAINLAAAFARHGKRVLLLDLDPQANSSISFLDPQTIERSVYELMMDGQAPIEQSVYRTPVENLDLVPARISLAKLESKLVGDFDAPFRLKDRLERFRDEYDVIVIDTPPTLGLITVNALVASSHVLIPIQSSYFALEGTDDLLETIEKVKARPNPNLELLGVLVTLHDKRTTLAREVHEQIKKVFGPKLFDTVITKSVRLEESPAYKESIFSFAPTSSGAIEYGKLCEEVMSRV</sequence>
<dbReference type="CDD" id="cd02042">
    <property type="entry name" value="ParAB_family"/>
    <property type="match status" value="1"/>
</dbReference>
<dbReference type="PANTHER" id="PTHR13696">
    <property type="entry name" value="P-LOOP CONTAINING NUCLEOSIDE TRIPHOSPHATE HYDROLASE"/>
    <property type="match status" value="1"/>
</dbReference>
<accession>I3VIC3</accession>
<dbReference type="Pfam" id="PF13614">
    <property type="entry name" value="AAA_31"/>
    <property type="match status" value="1"/>
</dbReference>